<keyword evidence="11" id="KW-0479">Metal-binding</keyword>
<comment type="subcellular location">
    <subcellularLocation>
        <location evidence="2">Membrane</location>
        <topology evidence="2">Multi-pass membrane protein</topology>
    </subcellularLocation>
</comment>
<comment type="caution">
    <text evidence="13">The sequence shown here is derived from an EMBL/GenBank/DDBJ whole genome shotgun (WGS) entry which is preliminary data.</text>
</comment>
<protein>
    <recommendedName>
        <fullName evidence="11">Zinc metalloprotease</fullName>
        <ecNumber evidence="11">3.4.24.-</ecNumber>
    </recommendedName>
</protein>
<gene>
    <name evidence="14" type="primary">rseP</name>
    <name evidence="13" type="ORF">FHR90_001067</name>
    <name evidence="14" type="ORF">HUK83_10560</name>
</gene>
<evidence type="ECO:0000256" key="2">
    <source>
        <dbReference type="ARBA" id="ARBA00004141"/>
    </source>
</evidence>
<accession>A0A839V128</accession>
<evidence type="ECO:0000256" key="10">
    <source>
        <dbReference type="ARBA" id="ARBA00023136"/>
    </source>
</evidence>
<dbReference type="SUPFAM" id="SSF50156">
    <property type="entry name" value="PDZ domain-like"/>
    <property type="match status" value="1"/>
</dbReference>
<keyword evidence="7 11" id="KW-0862">Zinc</keyword>
<reference evidence="13 15" key="2">
    <citation type="submission" date="2020-08" db="EMBL/GenBank/DDBJ databases">
        <title>Genomic Encyclopedia of Type Strains, Phase III (KMG-III): the genomes of soil and plant-associated and newly described type strains.</title>
        <authorList>
            <person name="Whitman W."/>
        </authorList>
    </citation>
    <scope>NUCLEOTIDE SEQUENCE [LARGE SCALE GENOMIC DNA]</scope>
    <source>
        <strain evidence="13 15">CECT 8088</strain>
    </source>
</reference>
<keyword evidence="9 11" id="KW-0482">Metalloprotease</keyword>
<dbReference type="AlphaFoldDB" id="A0A839V128"/>
<organism evidence="13 15">
    <name type="scientific">Endobacter medicaginis</name>
    <dbReference type="NCBI Taxonomy" id="1181271"/>
    <lineage>
        <taxon>Bacteria</taxon>
        <taxon>Pseudomonadati</taxon>
        <taxon>Pseudomonadota</taxon>
        <taxon>Alphaproteobacteria</taxon>
        <taxon>Acetobacterales</taxon>
        <taxon>Acetobacteraceae</taxon>
        <taxon>Endobacter</taxon>
    </lineage>
</organism>
<proteinExistence type="inferred from homology"/>
<keyword evidence="6 11" id="KW-0378">Hydrolase</keyword>
<dbReference type="EMBL" id="JABXXQ010000215">
    <property type="protein sequence ID" value="NVN30770.1"/>
    <property type="molecule type" value="Genomic_DNA"/>
</dbReference>
<dbReference type="PANTHER" id="PTHR42837">
    <property type="entry name" value="REGULATOR OF SIGMA-E PROTEASE RSEP"/>
    <property type="match status" value="1"/>
</dbReference>
<evidence type="ECO:0000256" key="1">
    <source>
        <dbReference type="ARBA" id="ARBA00001947"/>
    </source>
</evidence>
<feature type="domain" description="PDZ" evidence="12">
    <location>
        <begin position="122"/>
        <end position="196"/>
    </location>
</feature>
<dbReference type="InterPro" id="IPR036034">
    <property type="entry name" value="PDZ_sf"/>
</dbReference>
<evidence type="ECO:0000313" key="14">
    <source>
        <dbReference type="EMBL" id="NVN30770.1"/>
    </source>
</evidence>
<dbReference type="RefSeq" id="WP_176624575.1">
    <property type="nucleotide sequence ID" value="NZ_JABXXQ010000215.1"/>
</dbReference>
<evidence type="ECO:0000256" key="11">
    <source>
        <dbReference type="RuleBase" id="RU362031"/>
    </source>
</evidence>
<comment type="similarity">
    <text evidence="3 11">Belongs to the peptidase M50B family.</text>
</comment>
<keyword evidence="8 11" id="KW-1133">Transmembrane helix</keyword>
<dbReference type="Gene3D" id="2.30.42.10">
    <property type="match status" value="1"/>
</dbReference>
<feature type="transmembrane region" description="Helical" evidence="11">
    <location>
        <begin position="283"/>
        <end position="305"/>
    </location>
</feature>
<name>A0A839V128_9PROT</name>
<feature type="transmembrane region" description="Helical" evidence="11">
    <location>
        <begin position="12"/>
        <end position="33"/>
    </location>
</feature>
<evidence type="ECO:0000256" key="6">
    <source>
        <dbReference type="ARBA" id="ARBA00022801"/>
    </source>
</evidence>
<evidence type="ECO:0000313" key="16">
    <source>
        <dbReference type="Proteomes" id="UP000565205"/>
    </source>
</evidence>
<dbReference type="GO" id="GO:0006508">
    <property type="term" value="P:proteolysis"/>
    <property type="evidence" value="ECO:0007669"/>
    <property type="project" value="UniProtKB-KW"/>
</dbReference>
<keyword evidence="5 11" id="KW-0812">Transmembrane</keyword>
<dbReference type="PANTHER" id="PTHR42837:SF2">
    <property type="entry name" value="MEMBRANE METALLOPROTEASE ARASP2, CHLOROPLASTIC-RELATED"/>
    <property type="match status" value="1"/>
</dbReference>
<dbReference type="CDD" id="cd23081">
    <property type="entry name" value="cpPDZ_EcRseP-like"/>
    <property type="match status" value="1"/>
</dbReference>
<dbReference type="Pfam" id="PF02163">
    <property type="entry name" value="Peptidase_M50"/>
    <property type="match status" value="1"/>
</dbReference>
<feature type="transmembrane region" description="Helical" evidence="11">
    <location>
        <begin position="104"/>
        <end position="131"/>
    </location>
</feature>
<evidence type="ECO:0000256" key="7">
    <source>
        <dbReference type="ARBA" id="ARBA00022833"/>
    </source>
</evidence>
<dbReference type="InterPro" id="IPR041489">
    <property type="entry name" value="PDZ_6"/>
</dbReference>
<dbReference type="InterPro" id="IPR004387">
    <property type="entry name" value="Pept_M50_Zn"/>
</dbReference>
<evidence type="ECO:0000256" key="4">
    <source>
        <dbReference type="ARBA" id="ARBA00022670"/>
    </source>
</evidence>
<dbReference type="SMART" id="SM00228">
    <property type="entry name" value="PDZ"/>
    <property type="match status" value="1"/>
</dbReference>
<dbReference type="Proteomes" id="UP000565205">
    <property type="component" value="Unassembled WGS sequence"/>
</dbReference>
<dbReference type="Proteomes" id="UP000557688">
    <property type="component" value="Unassembled WGS sequence"/>
</dbReference>
<dbReference type="NCBIfam" id="TIGR00054">
    <property type="entry name" value="RIP metalloprotease RseP"/>
    <property type="match status" value="1"/>
</dbReference>
<evidence type="ECO:0000256" key="8">
    <source>
        <dbReference type="ARBA" id="ARBA00022989"/>
    </source>
</evidence>
<keyword evidence="4 13" id="KW-0645">Protease</keyword>
<feature type="transmembrane region" description="Helical" evidence="11">
    <location>
        <begin position="335"/>
        <end position="353"/>
    </location>
</feature>
<evidence type="ECO:0000259" key="12">
    <source>
        <dbReference type="SMART" id="SM00228"/>
    </source>
</evidence>
<sequence length="370" mass="39153">MIDHLVETLRTPLAFVVVLGVLVFIHEMGHYLAARLVGVHVDVFSIGFGPVLRRWHDRVGTEWRLCALPLGGYVKPHGFEEPDESDVESRAGLRPGQTFHDKPVWARAVVILAGPAFNFAFAVLLFSALYMAAGKPVSSTRVESVTADSAAASAGILPGDRLRSIGGVRVDDFDDIMAQVAPAPGRHTQVVLERDGHTLSVPVTIGRAVSDGTPIGRLGIGGVVEPGPRLGPLAAVSAACGETWTVSVQTLRALWQMVTGYASPRALQGPLGIARLSGQVAKLGVASVLSFMALLSINLGLINLFPVPVLDGGRLVFYAIEAVRGRALPRAAREASLGVGMLLIGALFVFSTVNDLTNIGLFRWLAHSAG</sequence>
<keyword evidence="15" id="KW-1185">Reference proteome</keyword>
<dbReference type="GO" id="GO:0004222">
    <property type="term" value="F:metalloendopeptidase activity"/>
    <property type="evidence" value="ECO:0007669"/>
    <property type="project" value="InterPro"/>
</dbReference>
<evidence type="ECO:0000256" key="3">
    <source>
        <dbReference type="ARBA" id="ARBA00007931"/>
    </source>
</evidence>
<evidence type="ECO:0000256" key="9">
    <source>
        <dbReference type="ARBA" id="ARBA00023049"/>
    </source>
</evidence>
<comment type="cofactor">
    <cofactor evidence="1 11">
        <name>Zn(2+)</name>
        <dbReference type="ChEBI" id="CHEBI:29105"/>
    </cofactor>
</comment>
<dbReference type="EC" id="3.4.24.-" evidence="11"/>
<dbReference type="InterPro" id="IPR008915">
    <property type="entry name" value="Peptidase_M50"/>
</dbReference>
<dbReference type="GO" id="GO:0016020">
    <property type="term" value="C:membrane"/>
    <property type="evidence" value="ECO:0007669"/>
    <property type="project" value="UniProtKB-SubCell"/>
</dbReference>
<evidence type="ECO:0000313" key="13">
    <source>
        <dbReference type="EMBL" id="MBB3173249.1"/>
    </source>
</evidence>
<reference evidence="14 16" key="1">
    <citation type="submission" date="2020-06" db="EMBL/GenBank/DDBJ databases">
        <title>Description of novel acetic acid bacteria.</title>
        <authorList>
            <person name="Sombolestani A."/>
        </authorList>
    </citation>
    <scope>NUCLEOTIDE SEQUENCE [LARGE SCALE GENOMIC DNA]</scope>
    <source>
        <strain evidence="14 16">LMG 26838</strain>
    </source>
</reference>
<evidence type="ECO:0000313" key="15">
    <source>
        <dbReference type="Proteomes" id="UP000557688"/>
    </source>
</evidence>
<dbReference type="InterPro" id="IPR001478">
    <property type="entry name" value="PDZ"/>
</dbReference>
<evidence type="ECO:0000256" key="5">
    <source>
        <dbReference type="ARBA" id="ARBA00022692"/>
    </source>
</evidence>
<dbReference type="EMBL" id="JACHXV010000003">
    <property type="protein sequence ID" value="MBB3173249.1"/>
    <property type="molecule type" value="Genomic_DNA"/>
</dbReference>
<dbReference type="GO" id="GO:0046872">
    <property type="term" value="F:metal ion binding"/>
    <property type="evidence" value="ECO:0007669"/>
    <property type="project" value="UniProtKB-KW"/>
</dbReference>
<dbReference type="CDD" id="cd06163">
    <property type="entry name" value="S2P-M50_PDZ_RseP-like"/>
    <property type="match status" value="1"/>
</dbReference>
<keyword evidence="10 11" id="KW-0472">Membrane</keyword>
<dbReference type="Pfam" id="PF17820">
    <property type="entry name" value="PDZ_6"/>
    <property type="match status" value="1"/>
</dbReference>